<dbReference type="Proteomes" id="UP000289132">
    <property type="component" value="Unassembled WGS sequence"/>
</dbReference>
<dbReference type="RefSeq" id="WP_115428117.1">
    <property type="nucleotide sequence ID" value="NZ_CP031367.1"/>
</dbReference>
<dbReference type="EMBL" id="PDKD01000010">
    <property type="protein sequence ID" value="RXJ91079.1"/>
    <property type="molecule type" value="Genomic_DNA"/>
</dbReference>
<name>A0AAD0VLU2_9BACT</name>
<accession>A0AAD0VLU2</accession>
<evidence type="ECO:0000313" key="1">
    <source>
        <dbReference type="EMBL" id="AXK48587.1"/>
    </source>
</evidence>
<dbReference type="AlphaFoldDB" id="A0AAD0VLU2"/>
<evidence type="ECO:0000313" key="2">
    <source>
        <dbReference type="EMBL" id="RXJ91079.1"/>
    </source>
</evidence>
<protein>
    <submittedName>
        <fullName evidence="1">Uncharacterized protein</fullName>
    </submittedName>
</protein>
<organism evidence="1 3">
    <name type="scientific">Aliarcobacter trophiarum LMG 25534</name>
    <dbReference type="NCBI Taxonomy" id="1032241"/>
    <lineage>
        <taxon>Bacteria</taxon>
        <taxon>Pseudomonadati</taxon>
        <taxon>Campylobacterota</taxon>
        <taxon>Epsilonproteobacteria</taxon>
        <taxon>Campylobacterales</taxon>
        <taxon>Arcobacteraceae</taxon>
        <taxon>Aliarcobacter</taxon>
    </lineage>
</organism>
<sequence length="280" mass="32667">MKLRTHTVPLPTDYVSQLRNQGKRKKSRCFIEYFYDIEVGEHNSYSFYSKSWEVGKGTAYRWVEEFNEALEIFDAARELKRKVHYQKAIKKDGGELCPKSDGTNGTNAMERLEHHQEPIVSTIQKSSGTIGTNAMERSFNIINNNKEDSFLDKEFYQFISEIKMSIKNVGNIDDIYKSYLKVKDLLDLGTLSKIYREYSNETRSERKVGLAKFLDDLIYLSYCNPYIELDNDGSILTGVWNKEKEIFITKDKNYGLSSSRYSEFNNENKIKVINYVSQEK</sequence>
<evidence type="ECO:0000313" key="4">
    <source>
        <dbReference type="Proteomes" id="UP000289132"/>
    </source>
</evidence>
<evidence type="ECO:0000313" key="3">
    <source>
        <dbReference type="Proteomes" id="UP000254504"/>
    </source>
</evidence>
<proteinExistence type="predicted"/>
<reference evidence="2 4" key="1">
    <citation type="submission" date="2017-10" db="EMBL/GenBank/DDBJ databases">
        <title>Genomics of the genus Arcobacter.</title>
        <authorList>
            <person name="Perez-Cataluna A."/>
            <person name="Figueras M.J."/>
        </authorList>
    </citation>
    <scope>NUCLEOTIDE SEQUENCE [LARGE SCALE GENOMIC DNA]</scope>
    <source>
        <strain evidence="2 4">LMG 25534</strain>
    </source>
</reference>
<keyword evidence="4" id="KW-1185">Reference proteome</keyword>
<dbReference type="Proteomes" id="UP000254504">
    <property type="component" value="Chromosome"/>
</dbReference>
<reference evidence="1 3" key="2">
    <citation type="submission" date="2018-07" db="EMBL/GenBank/DDBJ databases">
        <title>Complete genome of the Arcobacter trophiarum type strain LMG 25534.</title>
        <authorList>
            <person name="Miller W.G."/>
            <person name="Yee E."/>
        </authorList>
    </citation>
    <scope>NUCLEOTIDE SEQUENCE [LARGE SCALE GENOMIC DNA]</scope>
    <source>
        <strain evidence="1 3">LMG 25534</strain>
    </source>
</reference>
<dbReference type="EMBL" id="CP031367">
    <property type="protein sequence ID" value="AXK48587.1"/>
    <property type="molecule type" value="Genomic_DNA"/>
</dbReference>
<dbReference type="KEGG" id="atp:ATR_0718"/>
<gene>
    <name evidence="1" type="ORF">ATR_0718</name>
    <name evidence="2" type="ORF">CRU87_06735</name>
</gene>